<proteinExistence type="predicted"/>
<sequence length="67" mass="7364">MVMVVSALAPAVSSTSSSQSRCRRCGRHCRRCTRSRPRPGSTTSSPADRPMTGWATTRRTLTRIARV</sequence>
<feature type="region of interest" description="Disordered" evidence="1">
    <location>
        <begin position="32"/>
        <end position="67"/>
    </location>
</feature>
<feature type="compositionally biased region" description="Low complexity" evidence="1">
    <location>
        <begin position="55"/>
        <end position="67"/>
    </location>
</feature>
<accession>A0A2M4CGE7</accession>
<name>A0A2M4CGE7_9DIPT</name>
<evidence type="ECO:0000313" key="2">
    <source>
        <dbReference type="EMBL" id="MBW63988.1"/>
    </source>
</evidence>
<evidence type="ECO:0000256" key="1">
    <source>
        <dbReference type="SAM" id="MobiDB-lite"/>
    </source>
</evidence>
<dbReference type="AlphaFoldDB" id="A0A2M4CGE7"/>
<feature type="region of interest" description="Disordered" evidence="1">
    <location>
        <begin position="1"/>
        <end position="20"/>
    </location>
</feature>
<protein>
    <submittedName>
        <fullName evidence="2">Putative secreted protein</fullName>
    </submittedName>
</protein>
<organism evidence="2">
    <name type="scientific">Anopheles marajoara</name>
    <dbReference type="NCBI Taxonomy" id="58244"/>
    <lineage>
        <taxon>Eukaryota</taxon>
        <taxon>Metazoa</taxon>
        <taxon>Ecdysozoa</taxon>
        <taxon>Arthropoda</taxon>
        <taxon>Hexapoda</taxon>
        <taxon>Insecta</taxon>
        <taxon>Pterygota</taxon>
        <taxon>Neoptera</taxon>
        <taxon>Endopterygota</taxon>
        <taxon>Diptera</taxon>
        <taxon>Nematocera</taxon>
        <taxon>Culicoidea</taxon>
        <taxon>Culicidae</taxon>
        <taxon>Anophelinae</taxon>
        <taxon>Anopheles</taxon>
    </lineage>
</organism>
<reference evidence="2" key="1">
    <citation type="submission" date="2018-01" db="EMBL/GenBank/DDBJ databases">
        <title>An insight into the sialome of Amazonian anophelines.</title>
        <authorList>
            <person name="Ribeiro J.M."/>
            <person name="Scarpassa V."/>
            <person name="Calvo E."/>
        </authorList>
    </citation>
    <scope>NUCLEOTIDE SEQUENCE</scope>
    <source>
        <tissue evidence="2">Salivary glands</tissue>
    </source>
</reference>
<dbReference type="EMBL" id="GGFJ01014847">
    <property type="protein sequence ID" value="MBW63988.1"/>
    <property type="molecule type" value="Transcribed_RNA"/>
</dbReference>